<evidence type="ECO:0000313" key="3">
    <source>
        <dbReference type="Proteomes" id="UP000594263"/>
    </source>
</evidence>
<dbReference type="OMA" id="NKECCEI"/>
<dbReference type="PROSITE" id="PS00108">
    <property type="entry name" value="PROTEIN_KINASE_ST"/>
    <property type="match status" value="1"/>
</dbReference>
<name>A0A7N0TF83_KALFE</name>
<dbReference type="Proteomes" id="UP000594263">
    <property type="component" value="Unplaced"/>
</dbReference>
<dbReference type="PANTHER" id="PTHR24359">
    <property type="entry name" value="SERINE/THREONINE-PROTEIN KINASE SBK1"/>
    <property type="match status" value="1"/>
</dbReference>
<dbReference type="SMART" id="SM00220">
    <property type="entry name" value="S_TKc"/>
    <property type="match status" value="1"/>
</dbReference>
<dbReference type="Pfam" id="PF00069">
    <property type="entry name" value="Pkinase"/>
    <property type="match status" value="1"/>
</dbReference>
<dbReference type="PANTHER" id="PTHR24359:SF1">
    <property type="entry name" value="INHIBITOR OF NUCLEAR FACTOR KAPPA-B KINASE EPSILON SUBUNIT HOMOLOG 1-RELATED"/>
    <property type="match status" value="1"/>
</dbReference>
<dbReference type="GO" id="GO:0005524">
    <property type="term" value="F:ATP binding"/>
    <property type="evidence" value="ECO:0007669"/>
    <property type="project" value="InterPro"/>
</dbReference>
<dbReference type="InterPro" id="IPR055164">
    <property type="entry name" value="EDR1/CTR1/ARMC3-like_pept-like"/>
</dbReference>
<accession>A0A7N0TF83</accession>
<organism evidence="2 3">
    <name type="scientific">Kalanchoe fedtschenkoi</name>
    <name type="common">Lavender scallops</name>
    <name type="synonym">South American air plant</name>
    <dbReference type="NCBI Taxonomy" id="63787"/>
    <lineage>
        <taxon>Eukaryota</taxon>
        <taxon>Viridiplantae</taxon>
        <taxon>Streptophyta</taxon>
        <taxon>Embryophyta</taxon>
        <taxon>Tracheophyta</taxon>
        <taxon>Spermatophyta</taxon>
        <taxon>Magnoliopsida</taxon>
        <taxon>eudicotyledons</taxon>
        <taxon>Gunneridae</taxon>
        <taxon>Pentapetalae</taxon>
        <taxon>Saxifragales</taxon>
        <taxon>Crassulaceae</taxon>
        <taxon>Kalanchoe</taxon>
    </lineage>
</organism>
<dbReference type="Gramene" id="Kaladp0034s0234.1.v1.1">
    <property type="protein sequence ID" value="Kaladp0034s0234.1.v1.1"/>
    <property type="gene ID" value="Kaladp0034s0234.v1.1"/>
</dbReference>
<dbReference type="PROSITE" id="PS50011">
    <property type="entry name" value="PROTEIN_KINASE_DOM"/>
    <property type="match status" value="1"/>
</dbReference>
<evidence type="ECO:0000259" key="1">
    <source>
        <dbReference type="PROSITE" id="PS50011"/>
    </source>
</evidence>
<dbReference type="InterPro" id="IPR008271">
    <property type="entry name" value="Ser/Thr_kinase_AS"/>
</dbReference>
<protein>
    <recommendedName>
        <fullName evidence="1">Protein kinase domain-containing protein</fullName>
    </recommendedName>
</protein>
<proteinExistence type="predicted"/>
<feature type="domain" description="Protein kinase" evidence="1">
    <location>
        <begin position="552"/>
        <end position="876"/>
    </location>
</feature>
<keyword evidence="3" id="KW-1185">Reference proteome</keyword>
<dbReference type="Pfam" id="PF14381">
    <property type="entry name" value="EDR1_CTR1_ARMC3_pept"/>
    <property type="match status" value="1"/>
</dbReference>
<dbReference type="InterPro" id="IPR011009">
    <property type="entry name" value="Kinase-like_dom_sf"/>
</dbReference>
<dbReference type="InterPro" id="IPR000719">
    <property type="entry name" value="Prot_kinase_dom"/>
</dbReference>
<dbReference type="AlphaFoldDB" id="A0A7N0TF83"/>
<dbReference type="EnsemblPlants" id="Kaladp0034s0234.1.v1.1">
    <property type="protein sequence ID" value="Kaladp0034s0234.1.v1.1"/>
    <property type="gene ID" value="Kaladp0034s0234.v1.1"/>
</dbReference>
<dbReference type="GO" id="GO:0004674">
    <property type="term" value="F:protein serine/threonine kinase activity"/>
    <property type="evidence" value="ECO:0007669"/>
    <property type="project" value="TreeGrafter"/>
</dbReference>
<sequence length="890" mass="100192">MEILDLSNNRLSSLCSLKLDSMHNLHTINLQSNRLLHCCLIPSWIHCNMEGNGMYSSESYSSSSVEMDVIDAEISDRGREASPDTSSYASTTSSVIRRRFATRRHNKEQNHFKHRYLNGHLFRNTPKNFGNCSAKIEKATETYNSEDVIVQGSESVVDDESDSLFLDGLSKDAVSGEYQNRELDDKVRDIKSSLKNRFTMGNISSAAPNLSSSNEDSIECLEDASISSSDRDSEPTVAVSGVSKFKSKRNRDACPDNHKPYKRRTTVCNSNLSWKFSNESFCGIEDHLVDGFYDAGRDRPFMPLEEYEKIMDLNSREVILVDRDKDTELHATLQLARASVFNLKQLARSINSREEDTTSNLHIASLLALFVSDHFGGTDRNTVLERTQRNVFSSDYQKPFVCTCGTGNTVCSRSNKRASSTVEDVDFNDLCEKSLRSIKRRRNSIVIPLGTLRFGVCRHRALLMKYLCDRMDPPVPCELVRGYLDFMRHAWNIILVKRGDSWVRMLVDACRPHDIREERDSEFFSRYIPLSRSHMSGVTLIDPDAFSCFSSLSTSKEVENGATRSVLRCKLGSLNAVAKIRTLEVSGSSMNEVMNFEHNCLGEVRILGALKHPCIVESYGHQISSKWTLSCDEHSDRRILQSSILLEYIEGGSLKEYLDKLVSANEGHVPVELALCIARDVACGLTELHSKHIIHRDLKSENILIDLDTKKADGSPTVKLCDFDRAVPLRSFLHTCCIAHAGIPPPDTCVGTPRWMAPEVLHAMHERKIYGLEVDIWSYGCILYEMLTLQVPYAGLSDSTIHDLIQMGQRPDLPIEFQKALQAAEKPAMDQSCSDPPEASETANLESLSFLLDLFQQCTQNNPADRPTAQKIQEMLLKHMDTRPVNPYSG</sequence>
<dbReference type="Gene3D" id="1.10.510.10">
    <property type="entry name" value="Transferase(Phosphotransferase) domain 1"/>
    <property type="match status" value="1"/>
</dbReference>
<dbReference type="FunFam" id="1.10.510.10:FF:000988">
    <property type="entry name" value="Leucine-rich repeat protein kinase family protein"/>
    <property type="match status" value="1"/>
</dbReference>
<evidence type="ECO:0000313" key="2">
    <source>
        <dbReference type="EnsemblPlants" id="Kaladp0034s0234.1.v1.1"/>
    </source>
</evidence>
<dbReference type="SUPFAM" id="SSF56112">
    <property type="entry name" value="Protein kinase-like (PK-like)"/>
    <property type="match status" value="1"/>
</dbReference>
<reference evidence="2" key="1">
    <citation type="submission" date="2021-01" db="UniProtKB">
        <authorList>
            <consortium name="EnsemblPlants"/>
        </authorList>
    </citation>
    <scope>IDENTIFICATION</scope>
</reference>